<organism evidence="3 4">
    <name type="scientific">Mycena albidolilacea</name>
    <dbReference type="NCBI Taxonomy" id="1033008"/>
    <lineage>
        <taxon>Eukaryota</taxon>
        <taxon>Fungi</taxon>
        <taxon>Dikarya</taxon>
        <taxon>Basidiomycota</taxon>
        <taxon>Agaricomycotina</taxon>
        <taxon>Agaricomycetes</taxon>
        <taxon>Agaricomycetidae</taxon>
        <taxon>Agaricales</taxon>
        <taxon>Marasmiineae</taxon>
        <taxon>Mycenaceae</taxon>
        <taxon>Mycena</taxon>
    </lineage>
</organism>
<comment type="caution">
    <text evidence="3">The sequence shown here is derived from an EMBL/GenBank/DDBJ whole genome shotgun (WGS) entry which is preliminary data.</text>
</comment>
<dbReference type="InterPro" id="IPR012337">
    <property type="entry name" value="RNaseH-like_sf"/>
</dbReference>
<feature type="domain" description="RNase H type-1" evidence="2">
    <location>
        <begin position="184"/>
        <end position="289"/>
    </location>
</feature>
<evidence type="ECO:0000313" key="3">
    <source>
        <dbReference type="EMBL" id="KAJ7312641.1"/>
    </source>
</evidence>
<keyword evidence="4" id="KW-1185">Reference proteome</keyword>
<dbReference type="Gene3D" id="3.30.420.10">
    <property type="entry name" value="Ribonuclease H-like superfamily/Ribonuclease H"/>
    <property type="match status" value="1"/>
</dbReference>
<feature type="region of interest" description="Disordered" evidence="1">
    <location>
        <begin position="155"/>
        <end position="186"/>
    </location>
</feature>
<dbReference type="GO" id="GO:0003676">
    <property type="term" value="F:nucleic acid binding"/>
    <property type="evidence" value="ECO:0007669"/>
    <property type="project" value="InterPro"/>
</dbReference>
<evidence type="ECO:0000256" key="1">
    <source>
        <dbReference type="SAM" id="MobiDB-lite"/>
    </source>
</evidence>
<name>A0AAD6Z941_9AGAR</name>
<reference evidence="3" key="1">
    <citation type="submission" date="2023-03" db="EMBL/GenBank/DDBJ databases">
        <title>Massive genome expansion in bonnet fungi (Mycena s.s.) driven by repeated elements and novel gene families across ecological guilds.</title>
        <authorList>
            <consortium name="Lawrence Berkeley National Laboratory"/>
            <person name="Harder C.B."/>
            <person name="Miyauchi S."/>
            <person name="Viragh M."/>
            <person name="Kuo A."/>
            <person name="Thoen E."/>
            <person name="Andreopoulos B."/>
            <person name="Lu D."/>
            <person name="Skrede I."/>
            <person name="Drula E."/>
            <person name="Henrissat B."/>
            <person name="Morin E."/>
            <person name="Kohler A."/>
            <person name="Barry K."/>
            <person name="LaButti K."/>
            <person name="Morin E."/>
            <person name="Salamov A."/>
            <person name="Lipzen A."/>
            <person name="Mereny Z."/>
            <person name="Hegedus B."/>
            <person name="Baldrian P."/>
            <person name="Stursova M."/>
            <person name="Weitz H."/>
            <person name="Taylor A."/>
            <person name="Grigoriev I.V."/>
            <person name="Nagy L.G."/>
            <person name="Martin F."/>
            <person name="Kauserud H."/>
        </authorList>
    </citation>
    <scope>NUCLEOTIDE SEQUENCE</scope>
    <source>
        <strain evidence="3">CBHHK002</strain>
    </source>
</reference>
<dbReference type="AlphaFoldDB" id="A0AAD6Z941"/>
<evidence type="ECO:0000313" key="4">
    <source>
        <dbReference type="Proteomes" id="UP001218218"/>
    </source>
</evidence>
<dbReference type="Proteomes" id="UP001218218">
    <property type="component" value="Unassembled WGS sequence"/>
</dbReference>
<accession>A0AAD6Z941</accession>
<dbReference type="GO" id="GO:0004523">
    <property type="term" value="F:RNA-DNA hybrid ribonuclease activity"/>
    <property type="evidence" value="ECO:0007669"/>
    <property type="project" value="InterPro"/>
</dbReference>
<dbReference type="EMBL" id="JARIHO010000071">
    <property type="protein sequence ID" value="KAJ7312641.1"/>
    <property type="molecule type" value="Genomic_DNA"/>
</dbReference>
<dbReference type="InterPro" id="IPR036397">
    <property type="entry name" value="RNaseH_sf"/>
</dbReference>
<sequence length="531" mass="60255">MMKCLEKYGLEFEVVLPSSDLQREMPLWHHPGEDNTKPQGNSGAKAKCLRANHSVATVGSGADAAERRYDLLHWKSVNCPCDACEDDRARGCNNPHDCAQTADRKLNLLHPEWNPKNINIPQLTEEPQVADESTTFHIPDEIESLGEGLHVLTKRQGEPRERRRPHVTGEPQDQPVHQTPRAAQAAGGFGYECNDPRNTNFRIPAPWTQSSQVAEIAATLEAVRNTDSETELTLVSLHDYVSKAMTEKLPEMEREGWVDIRHNKILKCLAAELKMRKAKTKFVVAKQGSAAQKLCHEAMRLAKLGTTGTRTREIELDIPAGTKLTGIRLQGNRQKTFYKGIREIKTQALEPRSSTKHKLNEVKASLKTLRGRLVTDKEIWRSLCDKTFLPRTSQFLWRAMHNAHRVGHYWTHILECQDRATCQYCGEEESLEHILLRCKSPGAEIIWNAAEKLWKERELDWPEVSLGSILGCGLVGFKNETGRPSQSTRRLYKILMSESAYTIWIIRNDRVISRSGEPLSEAEIINKWILT</sequence>
<dbReference type="InterPro" id="IPR002156">
    <property type="entry name" value="RNaseH_domain"/>
</dbReference>
<proteinExistence type="predicted"/>
<gene>
    <name evidence="3" type="ORF">DFH08DRAFT_822082</name>
</gene>
<dbReference type="SUPFAM" id="SSF53098">
    <property type="entry name" value="Ribonuclease H-like"/>
    <property type="match status" value="1"/>
</dbReference>
<protein>
    <recommendedName>
        <fullName evidence="2">RNase H type-1 domain-containing protein</fullName>
    </recommendedName>
</protein>
<evidence type="ECO:0000259" key="2">
    <source>
        <dbReference type="Pfam" id="PF00075"/>
    </source>
</evidence>
<dbReference type="Pfam" id="PF00075">
    <property type="entry name" value="RNase_H"/>
    <property type="match status" value="1"/>
</dbReference>